<gene>
    <name evidence="11" type="ORF">DASB73_029340</name>
</gene>
<name>A0AAV5RMU1_STABA</name>
<evidence type="ECO:0000256" key="5">
    <source>
        <dbReference type="ARBA" id="ARBA00022692"/>
    </source>
</evidence>
<dbReference type="PANTHER" id="PTHR13205">
    <property type="entry name" value="TRANSMEMBRANE PROTEIN 15-RELATED"/>
    <property type="match status" value="1"/>
</dbReference>
<reference evidence="11 12" key="1">
    <citation type="journal article" date="2023" name="Elife">
        <title>Identification of key yeast species and microbe-microbe interactions impacting larval growth of Drosophila in the wild.</title>
        <authorList>
            <person name="Mure A."/>
            <person name="Sugiura Y."/>
            <person name="Maeda R."/>
            <person name="Honda K."/>
            <person name="Sakurai N."/>
            <person name="Takahashi Y."/>
            <person name="Watada M."/>
            <person name="Katoh T."/>
            <person name="Gotoh A."/>
            <person name="Gotoh Y."/>
            <person name="Taniguchi I."/>
            <person name="Nakamura K."/>
            <person name="Hayashi T."/>
            <person name="Katayama T."/>
            <person name="Uemura T."/>
            <person name="Hattori Y."/>
        </authorList>
    </citation>
    <scope>NUCLEOTIDE SEQUENCE [LARGE SCALE GENOMIC DNA]</scope>
    <source>
        <strain evidence="11 12">SB-73</strain>
    </source>
</reference>
<comment type="subcellular location">
    <subcellularLocation>
        <location evidence="1">Endoplasmic reticulum membrane</location>
        <topology evidence="1">Multi-pass membrane protein</topology>
    </subcellularLocation>
</comment>
<feature type="transmembrane region" description="Helical" evidence="10">
    <location>
        <begin position="332"/>
        <end position="351"/>
    </location>
</feature>
<feature type="transmembrane region" description="Helical" evidence="10">
    <location>
        <begin position="241"/>
        <end position="261"/>
    </location>
</feature>
<keyword evidence="5 10" id="KW-0812">Transmembrane</keyword>
<feature type="transmembrane region" description="Helical" evidence="10">
    <location>
        <begin position="178"/>
        <end position="194"/>
    </location>
</feature>
<dbReference type="Proteomes" id="UP001362899">
    <property type="component" value="Unassembled WGS sequence"/>
</dbReference>
<evidence type="ECO:0000256" key="7">
    <source>
        <dbReference type="ARBA" id="ARBA00022824"/>
    </source>
</evidence>
<proteinExistence type="inferred from homology"/>
<evidence type="ECO:0000256" key="10">
    <source>
        <dbReference type="SAM" id="Phobius"/>
    </source>
</evidence>
<comment type="similarity">
    <text evidence="2">Belongs to the polyprenol kinase family.</text>
</comment>
<sequence length="494" mass="54466">MGTETDLSDAGVVRSRASSLSSINTSVCDSEYYSDAAVSETFSLETLTPSATNYLSYVLDKTLLLLPLAVSIFIRSVVSTEFRAMAIAWLLIIPMTTDVTLDEGVFPALVLSSLGYENRVVELNMFLPIARSRLGLFTMALIAFYSENLNFFVYGILQRSLISFASTLLDNSIPKSELSLICCALSNAVYYLYYSNQRTLWNDPTAIIICGLVAALPCYPLLTCFCKVYRSSRGKDHKNQNRLAACIYAIYFLSGATLYFGLMLHSASELWYEIVNNCDLILRWLLILTVAIAVAYQFGPRLGLDGRRKLWHVTTVMMFLPTSVRERPFTKLALGVAIVIFVGLEVIRAVALPPIGEPLHNALQGFVDHRDRRGPVIISHIYLLLGIAVPIFLKQSAAGLICLGLGDTFASQVGRRFGKWRVFGQKSLEGCIAFTVAASIAMYYTSDTPNILCVVIPTALLEAVTPLNDNLVVPMYMLALQGLVTPSWNPDGTL</sequence>
<accession>A0AAV5RMU1</accession>
<evidence type="ECO:0000313" key="12">
    <source>
        <dbReference type="Proteomes" id="UP001362899"/>
    </source>
</evidence>
<dbReference type="GO" id="GO:0005789">
    <property type="term" value="C:endoplasmic reticulum membrane"/>
    <property type="evidence" value="ECO:0007669"/>
    <property type="project" value="UniProtKB-SubCell"/>
</dbReference>
<evidence type="ECO:0000313" key="11">
    <source>
        <dbReference type="EMBL" id="GMM51971.1"/>
    </source>
</evidence>
<keyword evidence="7" id="KW-0256">Endoplasmic reticulum</keyword>
<comment type="caution">
    <text evidence="11">The sequence shown here is derived from an EMBL/GenBank/DDBJ whole genome shotgun (WGS) entry which is preliminary data.</text>
</comment>
<dbReference type="AlphaFoldDB" id="A0AAV5RMU1"/>
<evidence type="ECO:0000256" key="2">
    <source>
        <dbReference type="ARBA" id="ARBA00010794"/>
    </source>
</evidence>
<feature type="transmembrane region" description="Helical" evidence="10">
    <location>
        <begin position="381"/>
        <end position="406"/>
    </location>
</feature>
<keyword evidence="8 10" id="KW-1133">Transmembrane helix</keyword>
<evidence type="ECO:0000256" key="9">
    <source>
        <dbReference type="ARBA" id="ARBA00023136"/>
    </source>
</evidence>
<keyword evidence="9 10" id="KW-0472">Membrane</keyword>
<dbReference type="InterPro" id="IPR032974">
    <property type="entry name" value="Polypren_kinase"/>
</dbReference>
<evidence type="ECO:0000256" key="4">
    <source>
        <dbReference type="ARBA" id="ARBA00022679"/>
    </source>
</evidence>
<keyword evidence="4" id="KW-0808">Transferase</keyword>
<evidence type="ECO:0000256" key="8">
    <source>
        <dbReference type="ARBA" id="ARBA00022989"/>
    </source>
</evidence>
<evidence type="ECO:0000256" key="1">
    <source>
        <dbReference type="ARBA" id="ARBA00004477"/>
    </source>
</evidence>
<feature type="transmembrane region" description="Helical" evidence="10">
    <location>
        <begin position="134"/>
        <end position="157"/>
    </location>
</feature>
<protein>
    <recommendedName>
        <fullName evidence="3">dolichol kinase</fullName>
        <ecNumber evidence="3">2.7.1.108</ecNumber>
    </recommendedName>
</protein>
<dbReference type="EC" id="2.7.1.108" evidence="3"/>
<dbReference type="GO" id="GO:0043048">
    <property type="term" value="P:dolichyl monophosphate biosynthetic process"/>
    <property type="evidence" value="ECO:0007669"/>
    <property type="project" value="TreeGrafter"/>
</dbReference>
<dbReference type="EMBL" id="BTGC01000008">
    <property type="protein sequence ID" value="GMM51971.1"/>
    <property type="molecule type" value="Genomic_DNA"/>
</dbReference>
<evidence type="ECO:0000256" key="6">
    <source>
        <dbReference type="ARBA" id="ARBA00022777"/>
    </source>
</evidence>
<dbReference type="PANTHER" id="PTHR13205:SF15">
    <property type="entry name" value="DOLICHOL KINASE"/>
    <property type="match status" value="1"/>
</dbReference>
<keyword evidence="6 11" id="KW-0418">Kinase</keyword>
<dbReference type="GO" id="GO:0004168">
    <property type="term" value="F:dolichol kinase activity"/>
    <property type="evidence" value="ECO:0007669"/>
    <property type="project" value="UniProtKB-EC"/>
</dbReference>
<evidence type="ECO:0000256" key="3">
    <source>
        <dbReference type="ARBA" id="ARBA00012132"/>
    </source>
</evidence>
<feature type="transmembrane region" description="Helical" evidence="10">
    <location>
        <begin position="281"/>
        <end position="299"/>
    </location>
</feature>
<feature type="transmembrane region" description="Helical" evidence="10">
    <location>
        <begin position="206"/>
        <end position="229"/>
    </location>
</feature>
<keyword evidence="12" id="KW-1185">Reference proteome</keyword>
<organism evidence="11 12">
    <name type="scientific">Starmerella bacillaris</name>
    <name type="common">Yeast</name>
    <name type="synonym">Candida zemplinina</name>
    <dbReference type="NCBI Taxonomy" id="1247836"/>
    <lineage>
        <taxon>Eukaryota</taxon>
        <taxon>Fungi</taxon>
        <taxon>Dikarya</taxon>
        <taxon>Ascomycota</taxon>
        <taxon>Saccharomycotina</taxon>
        <taxon>Dipodascomycetes</taxon>
        <taxon>Dipodascales</taxon>
        <taxon>Trichomonascaceae</taxon>
        <taxon>Starmerella</taxon>
    </lineage>
</organism>